<feature type="signal peptide" evidence="2">
    <location>
        <begin position="1"/>
        <end position="18"/>
    </location>
</feature>
<evidence type="ECO:0000256" key="2">
    <source>
        <dbReference type="SAM" id="SignalP"/>
    </source>
</evidence>
<dbReference type="RefSeq" id="XP_026724549.1">
    <property type="nucleotide sequence ID" value="XM_026868748.1"/>
</dbReference>
<dbReference type="GeneID" id="113491667"/>
<feature type="region of interest" description="Disordered" evidence="1">
    <location>
        <begin position="202"/>
        <end position="223"/>
    </location>
</feature>
<accession>A0A7E5V8D2</accession>
<dbReference type="OrthoDB" id="2347980at2759"/>
<name>A0A7E5V8D2_TRINI</name>
<dbReference type="InParanoid" id="A0A7E5V8D2"/>
<feature type="chain" id="PRO_5028904560" evidence="2">
    <location>
        <begin position="19"/>
        <end position="342"/>
    </location>
</feature>
<dbReference type="KEGG" id="tnl:113491667"/>
<evidence type="ECO:0000313" key="3">
    <source>
        <dbReference type="Proteomes" id="UP000322000"/>
    </source>
</evidence>
<gene>
    <name evidence="4" type="primary">LOC113491667</name>
</gene>
<proteinExistence type="predicted"/>
<reference evidence="4" key="1">
    <citation type="submission" date="2025-08" db="UniProtKB">
        <authorList>
            <consortium name="RefSeq"/>
        </authorList>
    </citation>
    <scope>IDENTIFICATION</scope>
</reference>
<dbReference type="AlphaFoldDB" id="A0A7E5V8D2"/>
<dbReference type="Proteomes" id="UP000322000">
    <property type="component" value="Chromosome 3"/>
</dbReference>
<keyword evidence="3" id="KW-1185">Reference proteome</keyword>
<feature type="compositionally biased region" description="Basic residues" evidence="1">
    <location>
        <begin position="214"/>
        <end position="223"/>
    </location>
</feature>
<protein>
    <submittedName>
        <fullName evidence="4">Uncharacterized protein LOC113491667 isoform X1</fullName>
    </submittedName>
</protein>
<feature type="region of interest" description="Disordered" evidence="1">
    <location>
        <begin position="273"/>
        <end position="342"/>
    </location>
</feature>
<keyword evidence="2" id="KW-0732">Signal</keyword>
<sequence length="342" mass="36348">MALCECCLKFIFLHVICLDKCPSILLRTNNLVPMAPDHNNWLQIALRAVREMSLPDACAELLLADLDGDREREPEDWEQRDERDERWPDHAALDCCRSLGGSGSLRCASAGSLHIPMEGGRTGTAGRRELAARPDAQLNRQSVPECAAGARLSAAVPDVAMAPNANTHLLTARDYFRHAPPWEYSGGGVLQLDLGDGATHTPRPGHVVSPQPRGRGRAARRHRAVRHTSVLGRLRGRGALPRQGHAAACACGGSPPQPRLPAAGHRTAAACAAEPAVGGGPEPQPQPRAAPAPGLQTRAVVLGLELGQPPHVRVTQPGLVPGTERARSPGAGRARTYSRGAQ</sequence>
<evidence type="ECO:0000313" key="4">
    <source>
        <dbReference type="RefSeq" id="XP_026724549.1"/>
    </source>
</evidence>
<evidence type="ECO:0000256" key="1">
    <source>
        <dbReference type="SAM" id="MobiDB-lite"/>
    </source>
</evidence>
<organism evidence="3 4">
    <name type="scientific">Trichoplusia ni</name>
    <name type="common">Cabbage looper</name>
    <dbReference type="NCBI Taxonomy" id="7111"/>
    <lineage>
        <taxon>Eukaryota</taxon>
        <taxon>Metazoa</taxon>
        <taxon>Ecdysozoa</taxon>
        <taxon>Arthropoda</taxon>
        <taxon>Hexapoda</taxon>
        <taxon>Insecta</taxon>
        <taxon>Pterygota</taxon>
        <taxon>Neoptera</taxon>
        <taxon>Endopterygota</taxon>
        <taxon>Lepidoptera</taxon>
        <taxon>Glossata</taxon>
        <taxon>Ditrysia</taxon>
        <taxon>Noctuoidea</taxon>
        <taxon>Noctuidae</taxon>
        <taxon>Plusiinae</taxon>
        <taxon>Trichoplusia</taxon>
    </lineage>
</organism>